<dbReference type="Gene3D" id="1.10.510.10">
    <property type="entry name" value="Transferase(Phosphotransferase) domain 1"/>
    <property type="match status" value="1"/>
</dbReference>
<gene>
    <name evidence="6" type="ORF">K7432_013871</name>
</gene>
<evidence type="ECO:0000313" key="6">
    <source>
        <dbReference type="EMBL" id="KAK9693564.1"/>
    </source>
</evidence>
<evidence type="ECO:0000256" key="1">
    <source>
        <dbReference type="ARBA" id="ARBA00006485"/>
    </source>
</evidence>
<evidence type="ECO:0000313" key="7">
    <source>
        <dbReference type="Proteomes" id="UP001479436"/>
    </source>
</evidence>
<dbReference type="SUPFAM" id="SSF56112">
    <property type="entry name" value="Protein kinase-like (PK-like)"/>
    <property type="match status" value="1"/>
</dbReference>
<keyword evidence="3" id="KW-0067">ATP-binding</keyword>
<dbReference type="PROSITE" id="PS00108">
    <property type="entry name" value="PROTEIN_KINASE_ST"/>
    <property type="match status" value="1"/>
</dbReference>
<evidence type="ECO:0000259" key="5">
    <source>
        <dbReference type="PROSITE" id="PS50011"/>
    </source>
</evidence>
<dbReference type="Proteomes" id="UP001479436">
    <property type="component" value="Unassembled WGS sequence"/>
</dbReference>
<keyword evidence="7" id="KW-1185">Reference proteome</keyword>
<dbReference type="EMBL" id="JASJQH010008319">
    <property type="protein sequence ID" value="KAK9693564.1"/>
    <property type="molecule type" value="Genomic_DNA"/>
</dbReference>
<dbReference type="PANTHER" id="PTHR24056:SF508">
    <property type="entry name" value="CYCLIN-DEPENDENT KINASE 10"/>
    <property type="match status" value="1"/>
</dbReference>
<dbReference type="InterPro" id="IPR011009">
    <property type="entry name" value="Kinase-like_dom_sf"/>
</dbReference>
<evidence type="ECO:0000256" key="2">
    <source>
        <dbReference type="ARBA" id="ARBA00022741"/>
    </source>
</evidence>
<dbReference type="Pfam" id="PF00069">
    <property type="entry name" value="Pkinase"/>
    <property type="match status" value="1"/>
</dbReference>
<dbReference type="InterPro" id="IPR008271">
    <property type="entry name" value="Ser/Thr_kinase_AS"/>
</dbReference>
<keyword evidence="2" id="KW-0547">Nucleotide-binding</keyword>
<feature type="region of interest" description="Disordered" evidence="4">
    <location>
        <begin position="217"/>
        <end position="251"/>
    </location>
</feature>
<evidence type="ECO:0000256" key="3">
    <source>
        <dbReference type="ARBA" id="ARBA00022840"/>
    </source>
</evidence>
<comment type="caution">
    <text evidence="6">The sequence shown here is derived from an EMBL/GenBank/DDBJ whole genome shotgun (WGS) entry which is preliminary data.</text>
</comment>
<proteinExistence type="inferred from homology"/>
<accession>A0ABR2VQ83</accession>
<feature type="compositionally biased region" description="Basic and acidic residues" evidence="4">
    <location>
        <begin position="217"/>
        <end position="238"/>
    </location>
</feature>
<dbReference type="InterPro" id="IPR000719">
    <property type="entry name" value="Prot_kinase_dom"/>
</dbReference>
<protein>
    <recommendedName>
        <fullName evidence="5">Protein kinase domain-containing protein</fullName>
    </recommendedName>
</protein>
<dbReference type="SMART" id="SM00220">
    <property type="entry name" value="S_TKc"/>
    <property type="match status" value="1"/>
</dbReference>
<name>A0ABR2VQ83_9FUNG</name>
<organism evidence="6 7">
    <name type="scientific">Basidiobolus ranarum</name>
    <dbReference type="NCBI Taxonomy" id="34480"/>
    <lineage>
        <taxon>Eukaryota</taxon>
        <taxon>Fungi</taxon>
        <taxon>Fungi incertae sedis</taxon>
        <taxon>Zoopagomycota</taxon>
        <taxon>Entomophthoromycotina</taxon>
        <taxon>Basidiobolomycetes</taxon>
        <taxon>Basidiobolales</taxon>
        <taxon>Basidiobolaceae</taxon>
        <taxon>Basidiobolus</taxon>
    </lineage>
</organism>
<comment type="similarity">
    <text evidence="1">Belongs to the protein kinase superfamily. CMGC Ser/Thr protein kinase family. CDC2/CDKX subfamily.</text>
</comment>
<dbReference type="InterPro" id="IPR050108">
    <property type="entry name" value="CDK"/>
</dbReference>
<feature type="domain" description="Protein kinase" evidence="5">
    <location>
        <begin position="1"/>
        <end position="193"/>
    </location>
</feature>
<reference evidence="6 7" key="1">
    <citation type="submission" date="2023-04" db="EMBL/GenBank/DDBJ databases">
        <title>Genome of Basidiobolus ranarum AG-B5.</title>
        <authorList>
            <person name="Stajich J.E."/>
            <person name="Carter-House D."/>
            <person name="Gryganskyi A."/>
        </authorList>
    </citation>
    <scope>NUCLEOTIDE SEQUENCE [LARGE SCALE GENOMIC DNA]</scope>
    <source>
        <strain evidence="6 7">AG-B5</strain>
    </source>
</reference>
<dbReference type="PROSITE" id="PS50011">
    <property type="entry name" value="PROTEIN_KINASE_DOM"/>
    <property type="match status" value="1"/>
</dbReference>
<evidence type="ECO:0000256" key="4">
    <source>
        <dbReference type="SAM" id="MobiDB-lite"/>
    </source>
</evidence>
<dbReference type="PANTHER" id="PTHR24056">
    <property type="entry name" value="CELL DIVISION PROTEIN KINASE"/>
    <property type="match status" value="1"/>
</dbReference>
<sequence>MPKPFSLSEIKCLMLQLLKGLEFCHDNFIVHRDLKVSNLLLNSQGVLKIADFGLARTFSKPAKPMTPRVVTLWYRAPELLLGEHSYTTTVDMWSVGCIFGEFLKHKPFLPGKTERQQLELIIKLLGTPNERIWRGFNRLPLAQSIKLPEQRYNNLKIELPDLSKETLLLLNGFLTYDPEKRFSVKKALAHPYFREPPTAKDPSLMPTFPEIRNEISERAKRRQLHEENQKKRQAKEDDGFFGSGYKKKLVM</sequence>